<gene>
    <name evidence="2" type="ORF">C7B77_17565</name>
</gene>
<keyword evidence="3" id="KW-1185">Reference proteome</keyword>
<feature type="region of interest" description="Disordered" evidence="1">
    <location>
        <begin position="1"/>
        <end position="65"/>
    </location>
</feature>
<evidence type="ECO:0000313" key="3">
    <source>
        <dbReference type="Proteomes" id="UP000238937"/>
    </source>
</evidence>
<sequence length="65" mass="7108">MTFSTNAFAKRLEEKRATLPTNKPFGGGLGERLAPVGFPDHGSETRQATVPQRGVWGETPQIRVL</sequence>
<dbReference type="Proteomes" id="UP000238937">
    <property type="component" value="Unassembled WGS sequence"/>
</dbReference>
<name>A0A2T1GBE5_9CYAN</name>
<comment type="caution">
    <text evidence="2">The sequence shown here is derived from an EMBL/GenBank/DDBJ whole genome shotgun (WGS) entry which is preliminary data.</text>
</comment>
<accession>A0A2T1GBE5</accession>
<organism evidence="2 3">
    <name type="scientific">Chamaesiphon polymorphus CCALA 037</name>
    <dbReference type="NCBI Taxonomy" id="2107692"/>
    <lineage>
        <taxon>Bacteria</taxon>
        <taxon>Bacillati</taxon>
        <taxon>Cyanobacteriota</taxon>
        <taxon>Cyanophyceae</taxon>
        <taxon>Gomontiellales</taxon>
        <taxon>Chamaesiphonaceae</taxon>
        <taxon>Chamaesiphon</taxon>
    </lineage>
</organism>
<protein>
    <submittedName>
        <fullName evidence="2">Uncharacterized protein</fullName>
    </submittedName>
</protein>
<dbReference type="AlphaFoldDB" id="A0A2T1GBE5"/>
<reference evidence="2 3" key="1">
    <citation type="submission" date="2018-03" db="EMBL/GenBank/DDBJ databases">
        <title>The ancient ancestry and fast evolution of plastids.</title>
        <authorList>
            <person name="Moore K.R."/>
            <person name="Magnabosco C."/>
            <person name="Momper L."/>
            <person name="Gold D.A."/>
            <person name="Bosak T."/>
            <person name="Fournier G.P."/>
        </authorList>
    </citation>
    <scope>NUCLEOTIDE SEQUENCE [LARGE SCALE GENOMIC DNA]</scope>
    <source>
        <strain evidence="2 3">CCALA 037</strain>
    </source>
</reference>
<dbReference type="EMBL" id="PVWO01000245">
    <property type="protein sequence ID" value="PSB54631.1"/>
    <property type="molecule type" value="Genomic_DNA"/>
</dbReference>
<proteinExistence type="predicted"/>
<evidence type="ECO:0000256" key="1">
    <source>
        <dbReference type="SAM" id="MobiDB-lite"/>
    </source>
</evidence>
<evidence type="ECO:0000313" key="2">
    <source>
        <dbReference type="EMBL" id="PSB54631.1"/>
    </source>
</evidence>